<comment type="subcellular location">
    <subcellularLocation>
        <location evidence="1">Membrane</location>
        <topology evidence="1">Multi-pass membrane protein</topology>
    </subcellularLocation>
</comment>
<feature type="coiled-coil region" evidence="5">
    <location>
        <begin position="400"/>
        <end position="440"/>
    </location>
</feature>
<dbReference type="InterPro" id="IPR054464">
    <property type="entry name" value="ULD_fung"/>
</dbReference>
<sequence length="551" mass="60927">METLIREAFVHVEVIGPHVIEGHYDLIGPDDEIILPSVWEYLIEPGWSIRMMMWPFPEPPPGGGRFPPRPPQPGPPPPPGGTPRVRGHQFGPGGPQPPQPGPSRQFRGPPPPPPGWPFTPVNADASSARSRSTKKNTTEKTPPVPPHEFGTRTGPISAEPTGTHAGSTYPKQSLPPTSIPASLPKPSSSSKKKARHQTDSAIKPQSKNSEKSKGQARTAGPSGQQPRDPPHGPNSWLPDDPLNVQQMILSHLTLSSRAPITSVYDLATLISNCCANVFDQNHIPDDFQFLDFFEHSIGAVIDKEAQYLQEFTEGLDRLNRSPDAESDKLLGISRETKLLVEVKDIRDELSILKMVLNDQETTMKEMDMIIEEAKAELSIEPASHVSHKRNRILESHLFRIEKMEELANKAYDEIKHLLDLKQKQANISEALSARKQAENIAEQSRIAADHAKDGATQARLGVEQSALLVEQAALAGRQAEETARQGKTLLVFTIITIVFLPLSFMAAFFAINIDSFAFNNDGKLPLGYVLKYMCKCLLRLDFYMIRLLTTL</sequence>
<dbReference type="InterPro" id="IPR045863">
    <property type="entry name" value="CorA_TM1_TM2"/>
</dbReference>
<dbReference type="STRING" id="1149755.A0A2J6S3D6"/>
<dbReference type="OrthoDB" id="341259at2759"/>
<reference evidence="9 10" key="1">
    <citation type="submission" date="2016-04" db="EMBL/GenBank/DDBJ databases">
        <title>A degradative enzymes factory behind the ericoid mycorrhizal symbiosis.</title>
        <authorList>
            <consortium name="DOE Joint Genome Institute"/>
            <person name="Martino E."/>
            <person name="Morin E."/>
            <person name="Grelet G."/>
            <person name="Kuo A."/>
            <person name="Kohler A."/>
            <person name="Daghino S."/>
            <person name="Barry K."/>
            <person name="Choi C."/>
            <person name="Cichocki N."/>
            <person name="Clum A."/>
            <person name="Copeland A."/>
            <person name="Hainaut M."/>
            <person name="Haridas S."/>
            <person name="Labutti K."/>
            <person name="Lindquist E."/>
            <person name="Lipzen A."/>
            <person name="Khouja H.-R."/>
            <person name="Murat C."/>
            <person name="Ohm R."/>
            <person name="Olson A."/>
            <person name="Spatafora J."/>
            <person name="Veneault-Fourrey C."/>
            <person name="Henrissat B."/>
            <person name="Grigoriev I."/>
            <person name="Martin F."/>
            <person name="Perotto S."/>
        </authorList>
    </citation>
    <scope>NUCLEOTIDE SEQUENCE [LARGE SCALE GENOMIC DNA]</scope>
    <source>
        <strain evidence="9 10">F</strain>
    </source>
</reference>
<keyword evidence="3 7" id="KW-1133">Transmembrane helix</keyword>
<feature type="region of interest" description="Disordered" evidence="6">
    <location>
        <begin position="60"/>
        <end position="241"/>
    </location>
</feature>
<evidence type="ECO:0000256" key="3">
    <source>
        <dbReference type="ARBA" id="ARBA00022989"/>
    </source>
</evidence>
<organism evidence="9 10">
    <name type="scientific">Hyaloscypha variabilis (strain UAMH 11265 / GT02V1 / F)</name>
    <name type="common">Meliniomyces variabilis</name>
    <dbReference type="NCBI Taxonomy" id="1149755"/>
    <lineage>
        <taxon>Eukaryota</taxon>
        <taxon>Fungi</taxon>
        <taxon>Dikarya</taxon>
        <taxon>Ascomycota</taxon>
        <taxon>Pezizomycotina</taxon>
        <taxon>Leotiomycetes</taxon>
        <taxon>Helotiales</taxon>
        <taxon>Hyaloscyphaceae</taxon>
        <taxon>Hyaloscypha</taxon>
        <taxon>Hyaloscypha variabilis</taxon>
    </lineage>
</organism>
<feature type="compositionally biased region" description="Pro residues" evidence="6">
    <location>
        <begin position="60"/>
        <end position="81"/>
    </location>
</feature>
<evidence type="ECO:0000256" key="1">
    <source>
        <dbReference type="ARBA" id="ARBA00004141"/>
    </source>
</evidence>
<keyword evidence="10" id="KW-1185">Reference proteome</keyword>
<dbReference type="Gene3D" id="1.20.58.340">
    <property type="entry name" value="Magnesium transport protein CorA, transmembrane region"/>
    <property type="match status" value="1"/>
</dbReference>
<evidence type="ECO:0000256" key="5">
    <source>
        <dbReference type="SAM" id="Coils"/>
    </source>
</evidence>
<evidence type="ECO:0000256" key="4">
    <source>
        <dbReference type="ARBA" id="ARBA00023136"/>
    </source>
</evidence>
<dbReference type="InterPro" id="IPR050829">
    <property type="entry name" value="CorA_MIT"/>
</dbReference>
<dbReference type="PANTHER" id="PTHR47685">
    <property type="entry name" value="MAGNESIUM TRANSPORT PROTEIN CORA"/>
    <property type="match status" value="1"/>
</dbReference>
<proteinExistence type="predicted"/>
<feature type="domain" description="Ubiquitin-like" evidence="8">
    <location>
        <begin position="1"/>
        <end position="56"/>
    </location>
</feature>
<dbReference type="EMBL" id="KZ613940">
    <property type="protein sequence ID" value="PMD45248.1"/>
    <property type="molecule type" value="Genomic_DNA"/>
</dbReference>
<name>A0A2J6S3D6_HYAVF</name>
<feature type="transmembrane region" description="Helical" evidence="7">
    <location>
        <begin position="489"/>
        <end position="511"/>
    </location>
</feature>
<feature type="compositionally biased region" description="Pro residues" evidence="6">
    <location>
        <begin position="108"/>
        <end position="117"/>
    </location>
</feature>
<protein>
    <recommendedName>
        <fullName evidence="8">Ubiquitin-like domain-containing protein</fullName>
    </recommendedName>
</protein>
<evidence type="ECO:0000256" key="6">
    <source>
        <dbReference type="SAM" id="MobiDB-lite"/>
    </source>
</evidence>
<evidence type="ECO:0000313" key="9">
    <source>
        <dbReference type="EMBL" id="PMD45248.1"/>
    </source>
</evidence>
<keyword evidence="4 7" id="KW-0472">Membrane</keyword>
<dbReference type="GO" id="GO:0016020">
    <property type="term" value="C:membrane"/>
    <property type="evidence" value="ECO:0007669"/>
    <property type="project" value="UniProtKB-SubCell"/>
</dbReference>
<evidence type="ECO:0000256" key="7">
    <source>
        <dbReference type="SAM" id="Phobius"/>
    </source>
</evidence>
<dbReference type="AlphaFoldDB" id="A0A2J6S3D6"/>
<evidence type="ECO:0000259" key="8">
    <source>
        <dbReference type="Pfam" id="PF22893"/>
    </source>
</evidence>
<evidence type="ECO:0000256" key="2">
    <source>
        <dbReference type="ARBA" id="ARBA00022692"/>
    </source>
</evidence>
<dbReference type="PANTHER" id="PTHR47685:SF1">
    <property type="entry name" value="MAGNESIUM TRANSPORT PROTEIN CORA"/>
    <property type="match status" value="1"/>
</dbReference>
<keyword evidence="5" id="KW-0175">Coiled coil</keyword>
<accession>A0A2J6S3D6</accession>
<dbReference type="Pfam" id="PF22893">
    <property type="entry name" value="ULD_2"/>
    <property type="match status" value="1"/>
</dbReference>
<gene>
    <name evidence="9" type="ORF">L207DRAFT_251189</name>
</gene>
<feature type="compositionally biased region" description="Polar residues" evidence="6">
    <location>
        <begin position="164"/>
        <end position="180"/>
    </location>
</feature>
<keyword evidence="2 7" id="KW-0812">Transmembrane</keyword>
<evidence type="ECO:0000313" key="10">
    <source>
        <dbReference type="Proteomes" id="UP000235786"/>
    </source>
</evidence>
<dbReference type="SUPFAM" id="SSF144083">
    <property type="entry name" value="Magnesium transport protein CorA, transmembrane region"/>
    <property type="match status" value="1"/>
</dbReference>
<dbReference type="Proteomes" id="UP000235786">
    <property type="component" value="Unassembled WGS sequence"/>
</dbReference>